<dbReference type="InterPro" id="IPR011009">
    <property type="entry name" value="Kinase-like_dom_sf"/>
</dbReference>
<evidence type="ECO:0000256" key="2">
    <source>
        <dbReference type="ARBA" id="ARBA00022527"/>
    </source>
</evidence>
<evidence type="ECO:0000259" key="9">
    <source>
        <dbReference type="PROSITE" id="PS50011"/>
    </source>
</evidence>
<feature type="region of interest" description="Disordered" evidence="8">
    <location>
        <begin position="1"/>
        <end position="73"/>
    </location>
</feature>
<dbReference type="SUPFAM" id="SSF81995">
    <property type="entry name" value="beta-sandwich domain of Sec23/24"/>
    <property type="match status" value="1"/>
</dbReference>
<proteinExistence type="predicted"/>
<evidence type="ECO:0000256" key="8">
    <source>
        <dbReference type="SAM" id="MobiDB-lite"/>
    </source>
</evidence>
<evidence type="ECO:0000313" key="10">
    <source>
        <dbReference type="EMBL" id="GGJ93453.1"/>
    </source>
</evidence>
<dbReference type="SMART" id="SM00220">
    <property type="entry name" value="S_TKc"/>
    <property type="match status" value="1"/>
</dbReference>
<evidence type="ECO:0000256" key="1">
    <source>
        <dbReference type="ARBA" id="ARBA00012513"/>
    </source>
</evidence>
<dbReference type="RefSeq" id="WP_189107589.1">
    <property type="nucleotide sequence ID" value="NZ_BMMV01000007.1"/>
</dbReference>
<keyword evidence="2" id="KW-0723">Serine/threonine-protein kinase</keyword>
<dbReference type="EC" id="2.7.11.1" evidence="1"/>
<dbReference type="InterPro" id="IPR000719">
    <property type="entry name" value="Prot_kinase_dom"/>
</dbReference>
<dbReference type="SUPFAM" id="SSF56112">
    <property type="entry name" value="Protein kinase-like (PK-like)"/>
    <property type="match status" value="1"/>
</dbReference>
<organism evidence="10 11">
    <name type="scientific">Streptomyces camponoticapitis</name>
    <dbReference type="NCBI Taxonomy" id="1616125"/>
    <lineage>
        <taxon>Bacteria</taxon>
        <taxon>Bacillati</taxon>
        <taxon>Actinomycetota</taxon>
        <taxon>Actinomycetes</taxon>
        <taxon>Kitasatosporales</taxon>
        <taxon>Streptomycetaceae</taxon>
        <taxon>Streptomyces</taxon>
    </lineage>
</organism>
<comment type="caution">
    <text evidence="10">The sequence shown here is derived from an EMBL/GenBank/DDBJ whole genome shotgun (WGS) entry which is preliminary data.</text>
</comment>
<dbReference type="PROSITE" id="PS50011">
    <property type="entry name" value="PROTEIN_KINASE_DOM"/>
    <property type="match status" value="1"/>
</dbReference>
<keyword evidence="3" id="KW-0808">Transferase</keyword>
<reference evidence="11" key="1">
    <citation type="journal article" date="2019" name="Int. J. Syst. Evol. Microbiol.">
        <title>The Global Catalogue of Microorganisms (GCM) 10K type strain sequencing project: providing services to taxonomists for standard genome sequencing and annotation.</title>
        <authorList>
            <consortium name="The Broad Institute Genomics Platform"/>
            <consortium name="The Broad Institute Genome Sequencing Center for Infectious Disease"/>
            <person name="Wu L."/>
            <person name="Ma J."/>
        </authorList>
    </citation>
    <scope>NUCLEOTIDE SEQUENCE [LARGE SCALE GENOMIC DNA]</scope>
    <source>
        <strain evidence="11">CGMCC 4.7275</strain>
    </source>
</reference>
<dbReference type="CDD" id="cd14014">
    <property type="entry name" value="STKc_PknB_like"/>
    <property type="match status" value="1"/>
</dbReference>
<keyword evidence="5 10" id="KW-0418">Kinase</keyword>
<dbReference type="InterPro" id="IPR017441">
    <property type="entry name" value="Protein_kinase_ATP_BS"/>
</dbReference>
<dbReference type="Gene3D" id="1.10.510.10">
    <property type="entry name" value="Transferase(Phosphotransferase) domain 1"/>
    <property type="match status" value="1"/>
</dbReference>
<evidence type="ECO:0000256" key="7">
    <source>
        <dbReference type="PROSITE-ProRule" id="PRU10141"/>
    </source>
</evidence>
<dbReference type="Proteomes" id="UP000660265">
    <property type="component" value="Unassembled WGS sequence"/>
</dbReference>
<dbReference type="PROSITE" id="PS00107">
    <property type="entry name" value="PROTEIN_KINASE_ATP"/>
    <property type="match status" value="1"/>
</dbReference>
<keyword evidence="4 7" id="KW-0547">Nucleotide-binding</keyword>
<feature type="domain" description="Protein kinase" evidence="9">
    <location>
        <begin position="78"/>
        <end position="341"/>
    </location>
</feature>
<keyword evidence="6 7" id="KW-0067">ATP-binding</keyword>
<evidence type="ECO:0000256" key="6">
    <source>
        <dbReference type="ARBA" id="ARBA00022840"/>
    </source>
</evidence>
<feature type="binding site" evidence="7">
    <location>
        <position position="107"/>
    </location>
    <ligand>
        <name>ATP</name>
        <dbReference type="ChEBI" id="CHEBI:30616"/>
    </ligand>
</feature>
<evidence type="ECO:0000313" key="11">
    <source>
        <dbReference type="Proteomes" id="UP000660265"/>
    </source>
</evidence>
<dbReference type="GO" id="GO:0016301">
    <property type="term" value="F:kinase activity"/>
    <property type="evidence" value="ECO:0007669"/>
    <property type="project" value="UniProtKB-KW"/>
</dbReference>
<gene>
    <name evidence="10" type="ORF">GCM10011583_26130</name>
</gene>
<dbReference type="PROSITE" id="PS00108">
    <property type="entry name" value="PROTEIN_KINASE_ST"/>
    <property type="match status" value="1"/>
</dbReference>
<dbReference type="Gene3D" id="3.30.200.20">
    <property type="entry name" value="Phosphorylase Kinase, domain 1"/>
    <property type="match status" value="1"/>
</dbReference>
<dbReference type="InterPro" id="IPR008271">
    <property type="entry name" value="Ser/Thr_kinase_AS"/>
</dbReference>
<feature type="compositionally biased region" description="Polar residues" evidence="8">
    <location>
        <begin position="50"/>
        <end position="64"/>
    </location>
</feature>
<dbReference type="PANTHER" id="PTHR43289">
    <property type="entry name" value="MITOGEN-ACTIVATED PROTEIN KINASE KINASE KINASE 20-RELATED"/>
    <property type="match status" value="1"/>
</dbReference>
<evidence type="ECO:0000256" key="3">
    <source>
        <dbReference type="ARBA" id="ARBA00022679"/>
    </source>
</evidence>
<accession>A0ABQ2E3Q6</accession>
<evidence type="ECO:0000256" key="5">
    <source>
        <dbReference type="ARBA" id="ARBA00022777"/>
    </source>
</evidence>
<evidence type="ECO:0000256" key="4">
    <source>
        <dbReference type="ARBA" id="ARBA00022741"/>
    </source>
</evidence>
<protein>
    <recommendedName>
        <fullName evidence="1">non-specific serine/threonine protein kinase</fullName>
        <ecNumber evidence="1">2.7.11.1</ecNumber>
    </recommendedName>
</protein>
<sequence>MTNDGGRANEPTSYGLRPPHPQPQAPQPYPPHQGQPPQVPPQTAPQSAQDSPYQPTQRSPQSPTAPDPSAGRLLGGRYRLVSRLGHGGMGTVWLAHDEVVDRDVAVKEPRVPEHLSAQERDTVHRRMRREATSAARIDHPSVVTMHDVVVEDAKPWIVMELVRGQSLADRLQEGTLDPREAARIGLDVLDALNAAHEAGVLHRDVKPDNVLLGRADRVVLSDFGIAQVEGQQGLTETGAFVGSPEFIAPERVLGQRPGPESDLWSLGVVLYAAVEGMSPYRRSNIPATLQAVLSAEPQIPARGSGAFGTVVMQLLRKDPAARPTAAEVRAVLESVARPPQLSPEATRLYQGEGNGAPGGGSKWLPPVLHGNRPAQYGLGGGLLAVVLALVLIFFNPFASEGLPEGWGVRPEAEILEAEIAVPKDYRRSQEPQTEETRVSFADPSGVFHISMEQVQKRPDNQILAPEPKVWEAHYYGGGESGTEMKEAKYSTRRSSFDGSDKAFENVVDFTSYSDSSEEPVRHRYHELVVPGEEDVYWRLRVSMPAQGDAMKDGEELFSNVVKNVVIDSDYLP</sequence>
<dbReference type="PANTHER" id="PTHR43289:SF6">
    <property type="entry name" value="SERINE_THREONINE-PROTEIN KINASE NEKL-3"/>
    <property type="match status" value="1"/>
</dbReference>
<feature type="compositionally biased region" description="Pro residues" evidence="8">
    <location>
        <begin position="18"/>
        <end position="43"/>
    </location>
</feature>
<name>A0ABQ2E3Q6_9ACTN</name>
<dbReference type="Pfam" id="PF00069">
    <property type="entry name" value="Pkinase"/>
    <property type="match status" value="1"/>
</dbReference>
<keyword evidence="11" id="KW-1185">Reference proteome</keyword>
<dbReference type="EMBL" id="BMMV01000007">
    <property type="protein sequence ID" value="GGJ93453.1"/>
    <property type="molecule type" value="Genomic_DNA"/>
</dbReference>